<feature type="region of interest" description="Disordered" evidence="1">
    <location>
        <begin position="1"/>
        <end position="68"/>
    </location>
</feature>
<dbReference type="RefSeq" id="XP_005763636.1">
    <property type="nucleotide sequence ID" value="XM_005763579.1"/>
</dbReference>
<dbReference type="PaxDb" id="2903-EOD11207"/>
<accession>A0A0D3IIX2</accession>
<proteinExistence type="predicted"/>
<keyword evidence="3" id="KW-1185">Reference proteome</keyword>
<evidence type="ECO:0000313" key="3">
    <source>
        <dbReference type="Proteomes" id="UP000013827"/>
    </source>
</evidence>
<dbReference type="AlphaFoldDB" id="A0A0D3IIX2"/>
<name>A0A0D3IIX2_EMIH1</name>
<evidence type="ECO:0000256" key="1">
    <source>
        <dbReference type="SAM" id="MobiDB-lite"/>
    </source>
</evidence>
<dbReference type="HOGENOM" id="CLU_2801938_0_0_1"/>
<evidence type="ECO:0000313" key="2">
    <source>
        <dbReference type="EnsemblProtists" id="EOD11207"/>
    </source>
</evidence>
<organism evidence="2 3">
    <name type="scientific">Emiliania huxleyi (strain CCMP1516)</name>
    <dbReference type="NCBI Taxonomy" id="280463"/>
    <lineage>
        <taxon>Eukaryota</taxon>
        <taxon>Haptista</taxon>
        <taxon>Haptophyta</taxon>
        <taxon>Prymnesiophyceae</taxon>
        <taxon>Isochrysidales</taxon>
        <taxon>Noelaerhabdaceae</taxon>
        <taxon>Emiliania</taxon>
    </lineage>
</organism>
<dbReference type="EnsemblProtists" id="EOD11207">
    <property type="protein sequence ID" value="EOD11207"/>
    <property type="gene ID" value="EMIHUDRAFT_78668"/>
</dbReference>
<dbReference type="Proteomes" id="UP000013827">
    <property type="component" value="Unassembled WGS sequence"/>
</dbReference>
<feature type="compositionally biased region" description="Basic and acidic residues" evidence="1">
    <location>
        <begin position="51"/>
        <end position="68"/>
    </location>
</feature>
<sequence>RAITPRVGPLGASRRTQPPLIPSGAGRSPSGHSASGHRVATRFSQCAPSPREGETKLASELSRRASGP</sequence>
<reference evidence="2" key="2">
    <citation type="submission" date="2024-10" db="UniProtKB">
        <authorList>
            <consortium name="EnsemblProtists"/>
        </authorList>
    </citation>
    <scope>IDENTIFICATION</scope>
</reference>
<reference evidence="3" key="1">
    <citation type="journal article" date="2013" name="Nature">
        <title>Pan genome of the phytoplankton Emiliania underpins its global distribution.</title>
        <authorList>
            <person name="Read B.A."/>
            <person name="Kegel J."/>
            <person name="Klute M.J."/>
            <person name="Kuo A."/>
            <person name="Lefebvre S.C."/>
            <person name="Maumus F."/>
            <person name="Mayer C."/>
            <person name="Miller J."/>
            <person name="Monier A."/>
            <person name="Salamov A."/>
            <person name="Young J."/>
            <person name="Aguilar M."/>
            <person name="Claverie J.M."/>
            <person name="Frickenhaus S."/>
            <person name="Gonzalez K."/>
            <person name="Herman E.K."/>
            <person name="Lin Y.C."/>
            <person name="Napier J."/>
            <person name="Ogata H."/>
            <person name="Sarno A.F."/>
            <person name="Shmutz J."/>
            <person name="Schroeder D."/>
            <person name="de Vargas C."/>
            <person name="Verret F."/>
            <person name="von Dassow P."/>
            <person name="Valentin K."/>
            <person name="Van de Peer Y."/>
            <person name="Wheeler G."/>
            <person name="Dacks J.B."/>
            <person name="Delwiche C.F."/>
            <person name="Dyhrman S.T."/>
            <person name="Glockner G."/>
            <person name="John U."/>
            <person name="Richards T."/>
            <person name="Worden A.Z."/>
            <person name="Zhang X."/>
            <person name="Grigoriev I.V."/>
            <person name="Allen A.E."/>
            <person name="Bidle K."/>
            <person name="Borodovsky M."/>
            <person name="Bowler C."/>
            <person name="Brownlee C."/>
            <person name="Cock J.M."/>
            <person name="Elias M."/>
            <person name="Gladyshev V.N."/>
            <person name="Groth M."/>
            <person name="Guda C."/>
            <person name="Hadaegh A."/>
            <person name="Iglesias-Rodriguez M.D."/>
            <person name="Jenkins J."/>
            <person name="Jones B.M."/>
            <person name="Lawson T."/>
            <person name="Leese F."/>
            <person name="Lindquist E."/>
            <person name="Lobanov A."/>
            <person name="Lomsadze A."/>
            <person name="Malik S.B."/>
            <person name="Marsh M.E."/>
            <person name="Mackinder L."/>
            <person name="Mock T."/>
            <person name="Mueller-Roeber B."/>
            <person name="Pagarete A."/>
            <person name="Parker M."/>
            <person name="Probert I."/>
            <person name="Quesneville H."/>
            <person name="Raines C."/>
            <person name="Rensing S.A."/>
            <person name="Riano-Pachon D.M."/>
            <person name="Richier S."/>
            <person name="Rokitta S."/>
            <person name="Shiraiwa Y."/>
            <person name="Soanes D.M."/>
            <person name="van der Giezen M."/>
            <person name="Wahlund T.M."/>
            <person name="Williams B."/>
            <person name="Wilson W."/>
            <person name="Wolfe G."/>
            <person name="Wurch L.L."/>
        </authorList>
    </citation>
    <scope>NUCLEOTIDE SEQUENCE</scope>
</reference>
<protein>
    <submittedName>
        <fullName evidence="2">Uncharacterized protein</fullName>
    </submittedName>
</protein>
<dbReference type="GeneID" id="17257358"/>
<dbReference type="KEGG" id="ehx:EMIHUDRAFT_78668"/>